<dbReference type="EMBL" id="NMUH01001789">
    <property type="protein sequence ID" value="MQL95397.1"/>
    <property type="molecule type" value="Genomic_DNA"/>
</dbReference>
<evidence type="ECO:0000256" key="1">
    <source>
        <dbReference type="ARBA" id="ARBA00022737"/>
    </source>
</evidence>
<dbReference type="Pfam" id="PF20430">
    <property type="entry name" value="Eplus_motif"/>
    <property type="match status" value="1"/>
</dbReference>
<sequence length="477" mass="52474">MRAKVLLFAASPCSQLAVRAPFRPRSFISSGGLPPPLPFGHPKAPATPAEAHLLSLLGRCASFGHICQTHAFMVPRGLDGDNRLLSKFIDGCSVLGFRDYAYSVFARKAEPDVFLCNTIVRALSQTDMAGEAIVVYRRIQAMGLRPDTYSFPFVLKAVAHLSALVVGREVHGQIVRVGFPYDVHLEEKVEPDEIALLAALSACAHLGALELGEWIHGYIDKRGLCKIVPLMNALVDMYAKCGNIAKALLVFESMKHRTVISWTTAIAGLAMHGLGLEALEMFRRMERANQKPNDVTFVAVLSACSHVGQVELGKYYFDTMSSRYRFKPRIEHYGCMVDLLGRAGLLREARSLVEDMPFDTSGAIWGSLLAAARRHGDAELGEVALRHLVELEPQNSGNYSLLSDIYASLRRWDGVGEMRKMMKDWGVKKMSGASSVEVNGTVHEFTAGDTSHPSLEEIYGALQDINGHLKDDLFAVR</sequence>
<evidence type="ECO:0000313" key="3">
    <source>
        <dbReference type="EMBL" id="MQL95397.1"/>
    </source>
</evidence>
<dbReference type="InterPro" id="IPR046849">
    <property type="entry name" value="E2_motif"/>
</dbReference>
<feature type="non-terminal residue" evidence="3">
    <location>
        <position position="1"/>
    </location>
</feature>
<dbReference type="FunFam" id="1.25.40.10:FF:000242">
    <property type="entry name" value="Pentatricopeptide repeat-containing protein"/>
    <property type="match status" value="1"/>
</dbReference>
<evidence type="ECO:0008006" key="5">
    <source>
        <dbReference type="Google" id="ProtNLM"/>
    </source>
</evidence>
<dbReference type="Pfam" id="PF01535">
    <property type="entry name" value="PPR"/>
    <property type="match status" value="2"/>
</dbReference>
<proteinExistence type="predicted"/>
<evidence type="ECO:0000313" key="4">
    <source>
        <dbReference type="Proteomes" id="UP000652761"/>
    </source>
</evidence>
<evidence type="ECO:0000256" key="2">
    <source>
        <dbReference type="PROSITE-ProRule" id="PRU00708"/>
    </source>
</evidence>
<dbReference type="Pfam" id="PF13041">
    <property type="entry name" value="PPR_2"/>
    <property type="match status" value="1"/>
</dbReference>
<dbReference type="GO" id="GO:0009451">
    <property type="term" value="P:RNA modification"/>
    <property type="evidence" value="ECO:0007669"/>
    <property type="project" value="InterPro"/>
</dbReference>
<dbReference type="InterPro" id="IPR046960">
    <property type="entry name" value="PPR_At4g14850-like_plant"/>
</dbReference>
<dbReference type="PANTHER" id="PTHR47926:SF432">
    <property type="entry name" value="(WILD MALAYSIAN BANANA) HYPOTHETICAL PROTEIN"/>
    <property type="match status" value="1"/>
</dbReference>
<gene>
    <name evidence="3" type="ORF">Taro_028065</name>
</gene>
<dbReference type="Proteomes" id="UP000652761">
    <property type="component" value="Unassembled WGS sequence"/>
</dbReference>
<dbReference type="InterPro" id="IPR011990">
    <property type="entry name" value="TPR-like_helical_dom_sf"/>
</dbReference>
<dbReference type="PANTHER" id="PTHR47926">
    <property type="entry name" value="PENTATRICOPEPTIDE REPEAT-CONTAINING PROTEIN"/>
    <property type="match status" value="1"/>
</dbReference>
<organism evidence="3 4">
    <name type="scientific">Colocasia esculenta</name>
    <name type="common">Wild taro</name>
    <name type="synonym">Arum esculentum</name>
    <dbReference type="NCBI Taxonomy" id="4460"/>
    <lineage>
        <taxon>Eukaryota</taxon>
        <taxon>Viridiplantae</taxon>
        <taxon>Streptophyta</taxon>
        <taxon>Embryophyta</taxon>
        <taxon>Tracheophyta</taxon>
        <taxon>Spermatophyta</taxon>
        <taxon>Magnoliopsida</taxon>
        <taxon>Liliopsida</taxon>
        <taxon>Araceae</taxon>
        <taxon>Aroideae</taxon>
        <taxon>Colocasieae</taxon>
        <taxon>Colocasia</taxon>
    </lineage>
</organism>
<feature type="repeat" description="PPR" evidence="2">
    <location>
        <begin position="112"/>
        <end position="146"/>
    </location>
</feature>
<dbReference type="GO" id="GO:0003723">
    <property type="term" value="F:RNA binding"/>
    <property type="evidence" value="ECO:0007669"/>
    <property type="project" value="InterPro"/>
</dbReference>
<dbReference type="PROSITE" id="PS51375">
    <property type="entry name" value="PPR"/>
    <property type="match status" value="2"/>
</dbReference>
<dbReference type="Gene3D" id="1.25.40.10">
    <property type="entry name" value="Tetratricopeptide repeat domain"/>
    <property type="match status" value="3"/>
</dbReference>
<comment type="caution">
    <text evidence="3">The sequence shown here is derived from an EMBL/GenBank/DDBJ whole genome shotgun (WGS) entry which is preliminary data.</text>
</comment>
<keyword evidence="4" id="KW-1185">Reference proteome</keyword>
<name>A0A843VLZ8_COLES</name>
<accession>A0A843VLZ8</accession>
<dbReference type="Pfam" id="PF20431">
    <property type="entry name" value="E_motif"/>
    <property type="match status" value="1"/>
</dbReference>
<feature type="repeat" description="PPR" evidence="2">
    <location>
        <begin position="258"/>
        <end position="292"/>
    </location>
</feature>
<dbReference type="InterPro" id="IPR046848">
    <property type="entry name" value="E_motif"/>
</dbReference>
<protein>
    <recommendedName>
        <fullName evidence="5">Pentatricopeptide repeat-containing protein</fullName>
    </recommendedName>
</protein>
<keyword evidence="1" id="KW-0677">Repeat</keyword>
<dbReference type="InterPro" id="IPR002885">
    <property type="entry name" value="PPR_rpt"/>
</dbReference>
<dbReference type="OrthoDB" id="185373at2759"/>
<reference evidence="3" key="1">
    <citation type="submission" date="2017-07" db="EMBL/GenBank/DDBJ databases">
        <title>Taro Niue Genome Assembly and Annotation.</title>
        <authorList>
            <person name="Atibalentja N."/>
            <person name="Keating K."/>
            <person name="Fields C.J."/>
        </authorList>
    </citation>
    <scope>NUCLEOTIDE SEQUENCE</scope>
    <source>
        <strain evidence="3">Niue_2</strain>
        <tissue evidence="3">Leaf</tissue>
    </source>
</reference>
<dbReference type="AlphaFoldDB" id="A0A843VLZ8"/>
<dbReference type="NCBIfam" id="TIGR00756">
    <property type="entry name" value="PPR"/>
    <property type="match status" value="3"/>
</dbReference>